<evidence type="ECO:0000256" key="2">
    <source>
        <dbReference type="ARBA" id="ARBA00011900"/>
    </source>
</evidence>
<evidence type="ECO:0000259" key="7">
    <source>
        <dbReference type="Pfam" id="PF01555"/>
    </source>
</evidence>
<dbReference type="InterPro" id="IPR002941">
    <property type="entry name" value="DNA_methylase_N4/N6"/>
</dbReference>
<evidence type="ECO:0000256" key="3">
    <source>
        <dbReference type="ARBA" id="ARBA00022603"/>
    </source>
</evidence>
<dbReference type="GO" id="GO:0003677">
    <property type="term" value="F:DNA binding"/>
    <property type="evidence" value="ECO:0007669"/>
    <property type="project" value="InterPro"/>
</dbReference>
<evidence type="ECO:0000313" key="9">
    <source>
        <dbReference type="Proteomes" id="UP000291191"/>
    </source>
</evidence>
<evidence type="ECO:0000256" key="6">
    <source>
        <dbReference type="ARBA" id="ARBA00047942"/>
    </source>
</evidence>
<dbReference type="SUPFAM" id="SSF53335">
    <property type="entry name" value="S-adenosyl-L-methionine-dependent methyltransferases"/>
    <property type="match status" value="1"/>
</dbReference>
<dbReference type="Pfam" id="PF01555">
    <property type="entry name" value="N6_N4_Mtase"/>
    <property type="match status" value="1"/>
</dbReference>
<proteinExistence type="inferred from homology"/>
<comment type="catalytic activity">
    <reaction evidence="6">
        <text>a 2'-deoxyadenosine in DNA + S-adenosyl-L-methionine = an N(6)-methyl-2'-deoxyadenosine in DNA + S-adenosyl-L-homocysteine + H(+)</text>
        <dbReference type="Rhea" id="RHEA:15197"/>
        <dbReference type="Rhea" id="RHEA-COMP:12418"/>
        <dbReference type="Rhea" id="RHEA-COMP:12419"/>
        <dbReference type="ChEBI" id="CHEBI:15378"/>
        <dbReference type="ChEBI" id="CHEBI:57856"/>
        <dbReference type="ChEBI" id="CHEBI:59789"/>
        <dbReference type="ChEBI" id="CHEBI:90615"/>
        <dbReference type="ChEBI" id="CHEBI:90616"/>
        <dbReference type="EC" id="2.1.1.72"/>
    </reaction>
</comment>
<evidence type="ECO:0000256" key="5">
    <source>
        <dbReference type="ARBA" id="ARBA00022691"/>
    </source>
</evidence>
<gene>
    <name evidence="8" type="ORF">EAJ06_07570</name>
</gene>
<dbReference type="EC" id="2.1.1.72" evidence="2"/>
<evidence type="ECO:0000256" key="4">
    <source>
        <dbReference type="ARBA" id="ARBA00022679"/>
    </source>
</evidence>
<dbReference type="InterPro" id="IPR002295">
    <property type="entry name" value="N4/N6-MTase_EcoPI_Mod-like"/>
</dbReference>
<dbReference type="PROSITE" id="PS00092">
    <property type="entry name" value="N6_MTASE"/>
    <property type="match status" value="1"/>
</dbReference>
<keyword evidence="3 8" id="KW-0489">Methyltransferase</keyword>
<feature type="domain" description="DNA methylase N-4/N-6" evidence="7">
    <location>
        <begin position="84"/>
        <end position="345"/>
    </location>
</feature>
<dbReference type="RefSeq" id="WP_007664429.1">
    <property type="nucleotide sequence ID" value="NZ_DAWCKB010000198.1"/>
</dbReference>
<dbReference type="OrthoDB" id="9800801at2"/>
<dbReference type="GO" id="GO:0032259">
    <property type="term" value="P:methylation"/>
    <property type="evidence" value="ECO:0007669"/>
    <property type="project" value="UniProtKB-KW"/>
</dbReference>
<keyword evidence="5" id="KW-0949">S-adenosyl-L-methionine</keyword>
<reference evidence="8 9" key="1">
    <citation type="journal article" date="2019" name="Science, e1252229">
        <title>Invertible promoters mediate bacterial phase variation, antibiotic resistance, and host adaptation in the gut.</title>
        <authorList>
            <person name="Jiang X."/>
            <person name="Hall A.B."/>
            <person name="Arthur T.D."/>
            <person name="Plichta D.R."/>
            <person name="Covington C.T."/>
            <person name="Poyet M."/>
            <person name="Crothers J."/>
            <person name="Moses P.L."/>
            <person name="Tolonen A.C."/>
            <person name="Vlamakis H."/>
            <person name="Alm E.J."/>
            <person name="Xavier R.J."/>
        </authorList>
    </citation>
    <scope>NUCLEOTIDE SEQUENCE [LARGE SCALE GENOMIC DNA]</scope>
    <source>
        <strain evidence="9">bf_0095</strain>
    </source>
</reference>
<keyword evidence="9" id="KW-1185">Reference proteome</keyword>
<keyword evidence="4 8" id="KW-0808">Transferase</keyword>
<dbReference type="AlphaFoldDB" id="A0A4Q5HHP1"/>
<evidence type="ECO:0000256" key="1">
    <source>
        <dbReference type="ARBA" id="ARBA00006594"/>
    </source>
</evidence>
<dbReference type="EMBL" id="RCXO01000007">
    <property type="protein sequence ID" value="RYT81181.1"/>
    <property type="molecule type" value="Genomic_DNA"/>
</dbReference>
<organism evidence="8 9">
    <name type="scientific">Bacteroides intestinalis</name>
    <dbReference type="NCBI Taxonomy" id="329854"/>
    <lineage>
        <taxon>Bacteria</taxon>
        <taxon>Pseudomonadati</taxon>
        <taxon>Bacteroidota</taxon>
        <taxon>Bacteroidia</taxon>
        <taxon>Bacteroidales</taxon>
        <taxon>Bacteroidaceae</taxon>
        <taxon>Bacteroides</taxon>
    </lineage>
</organism>
<comment type="caution">
    <text evidence="8">The sequence shown here is derived from an EMBL/GenBank/DDBJ whole genome shotgun (WGS) entry which is preliminary data.</text>
</comment>
<dbReference type="GeneID" id="26160473"/>
<dbReference type="Gene3D" id="3.40.50.150">
    <property type="entry name" value="Vaccinia Virus protein VP39"/>
    <property type="match status" value="1"/>
</dbReference>
<accession>A0A4Q5HHP1</accession>
<comment type="similarity">
    <text evidence="1">Belongs to the N(4)/N(6)-methyltransferase family.</text>
</comment>
<sequence length="631" mass="73318">MAIKYVPYFPNTLEGQALLDNFVRTKRILRYRDNDKVIEHIERGMPFYETELQEKRGENPDGNLIIRGECVSACAYLKDKGISVDLVYIDPPFASGADYAKKVYIRRNPKVAEAMRQAETELDVEELKAFEEKMYGDIWDKERYLNWMYENLMAIKSVMSDTASIYVHLDWHIGHYVKVLMDEVFGEDNFVNEIVWCYNGPGSPGMQHFNKKHDTIFWYCKDKQDYIFNDKDIRMTHNAKTIDNFKKGLVGSGFISDTYDLNEKGKIPEDWWKYAVASRYPVDGIKRVEYATEKPYPLIERIVLASSNSNDIVADFFGGSGVLSTASHLNNRRFIHCDIGINSIQTVRDRLIAAKAEFDIFEIKDGVSLYRNPVQTMEKLKSLIIGLRNEDALDKFWEGSIMDTKCGMMPVYLPNLMDSSTRLLDKPLMNRIIREAMPDLPDDVKRVIVYYIDIIDRKEIEQFIKEQGNPLIEIELRDLKQVLDNVVVEDYAEWQLTETQDNLFKGWQVEIIQFHSDRVLKKIEVINLKGEQQVAQFNLKNSGKGKEKKYSPITISDEGLETIEWISLDCSTADKEAIWHSNSEVKIDKLGYTIRNGIKTNEFWDARIRCDHKPLRMKIRNICGDETVYTL</sequence>
<dbReference type="InterPro" id="IPR002052">
    <property type="entry name" value="DNA_methylase_N6_adenine_CS"/>
</dbReference>
<evidence type="ECO:0000313" key="8">
    <source>
        <dbReference type="EMBL" id="RYT81181.1"/>
    </source>
</evidence>
<protein>
    <recommendedName>
        <fullName evidence="2">site-specific DNA-methyltransferase (adenine-specific)</fullName>
        <ecNumber evidence="2">2.1.1.72</ecNumber>
    </recommendedName>
</protein>
<dbReference type="Proteomes" id="UP000291191">
    <property type="component" value="Unassembled WGS sequence"/>
</dbReference>
<dbReference type="PRINTS" id="PR00506">
    <property type="entry name" value="D21N6MTFRASE"/>
</dbReference>
<dbReference type="GO" id="GO:0009007">
    <property type="term" value="F:site-specific DNA-methyltransferase (adenine-specific) activity"/>
    <property type="evidence" value="ECO:0007669"/>
    <property type="project" value="UniProtKB-EC"/>
</dbReference>
<dbReference type="GO" id="GO:0008170">
    <property type="term" value="F:N-methyltransferase activity"/>
    <property type="evidence" value="ECO:0007669"/>
    <property type="project" value="InterPro"/>
</dbReference>
<name>A0A4Q5HHP1_9BACE</name>
<dbReference type="InterPro" id="IPR029063">
    <property type="entry name" value="SAM-dependent_MTases_sf"/>
</dbReference>